<dbReference type="AlphaFoldDB" id="Q98QS7"/>
<dbReference type="STRING" id="272635.gene:17576874"/>
<dbReference type="GO" id="GO:0015833">
    <property type="term" value="P:peptide transport"/>
    <property type="evidence" value="ECO:0007669"/>
    <property type="project" value="UniProtKB-KW"/>
</dbReference>
<dbReference type="BioCyc" id="MPUL272635:G1GT6-285-MONOMER"/>
<evidence type="ECO:0000256" key="8">
    <source>
        <dbReference type="ARBA" id="ARBA00023136"/>
    </source>
</evidence>
<evidence type="ECO:0000256" key="10">
    <source>
        <dbReference type="RuleBase" id="RU363032"/>
    </source>
</evidence>
<feature type="transmembrane region" description="Helical" evidence="10">
    <location>
        <begin position="51"/>
        <end position="72"/>
    </location>
</feature>
<dbReference type="RefSeq" id="WP_010925088.1">
    <property type="nucleotide sequence ID" value="NC_002771.1"/>
</dbReference>
<evidence type="ECO:0000259" key="11">
    <source>
        <dbReference type="PROSITE" id="PS50928"/>
    </source>
</evidence>
<dbReference type="PIR" id="D90547">
    <property type="entry name" value="D90547"/>
</dbReference>
<dbReference type="Pfam" id="PF12911">
    <property type="entry name" value="OppC_N"/>
    <property type="match status" value="1"/>
</dbReference>
<dbReference type="eggNOG" id="COG1173">
    <property type="taxonomic scope" value="Bacteria"/>
</dbReference>
<dbReference type="GO" id="GO:0015031">
    <property type="term" value="P:protein transport"/>
    <property type="evidence" value="ECO:0007669"/>
    <property type="project" value="UniProtKB-KW"/>
</dbReference>
<keyword evidence="5" id="KW-0571">Peptide transport</keyword>
<evidence type="ECO:0000256" key="6">
    <source>
        <dbReference type="ARBA" id="ARBA00022927"/>
    </source>
</evidence>
<feature type="transmembrane region" description="Helical" evidence="10">
    <location>
        <begin position="348"/>
        <end position="372"/>
    </location>
</feature>
<keyword evidence="6" id="KW-0653">Protein transport</keyword>
<proteinExistence type="inferred from homology"/>
<evidence type="ECO:0000256" key="3">
    <source>
        <dbReference type="ARBA" id="ARBA00022475"/>
    </source>
</evidence>
<dbReference type="InterPro" id="IPR035906">
    <property type="entry name" value="MetI-like_sf"/>
</dbReference>
<dbReference type="KEGG" id="mpu:MYPU_2840"/>
<organism evidence="13">
    <name type="scientific">Mycoplasmopsis pulmonis (strain UAB CTIP)</name>
    <name type="common">Mycoplasma pulmonis</name>
    <dbReference type="NCBI Taxonomy" id="272635"/>
    <lineage>
        <taxon>Bacteria</taxon>
        <taxon>Bacillati</taxon>
        <taxon>Mycoplasmatota</taxon>
        <taxon>Mycoplasmoidales</taxon>
        <taxon>Metamycoplasmataceae</taxon>
        <taxon>Mycoplasmopsis</taxon>
    </lineage>
</organism>
<feature type="transmembrane region" description="Helical" evidence="10">
    <location>
        <begin position="180"/>
        <end position="204"/>
    </location>
</feature>
<evidence type="ECO:0000256" key="1">
    <source>
        <dbReference type="ARBA" id="ARBA00004651"/>
    </source>
</evidence>
<keyword evidence="7 10" id="KW-1133">Transmembrane helix</keyword>
<evidence type="ECO:0000313" key="12">
    <source>
        <dbReference type="EMBL" id="CAC13457.1"/>
    </source>
</evidence>
<dbReference type="HOGENOM" id="CLU_028518_1_0_14"/>
<dbReference type="PANTHER" id="PTHR43386">
    <property type="entry name" value="OLIGOPEPTIDE TRANSPORT SYSTEM PERMEASE PROTEIN APPC"/>
    <property type="match status" value="1"/>
</dbReference>
<feature type="transmembrane region" description="Helical" evidence="10">
    <location>
        <begin position="225"/>
        <end position="252"/>
    </location>
</feature>
<keyword evidence="2 10" id="KW-0813">Transport</keyword>
<protein>
    <submittedName>
        <fullName evidence="12">OLIGOPEPTIDE ABC TRANSPORTER PERMEASE PROTEIN</fullName>
    </submittedName>
</protein>
<dbReference type="CDD" id="cd06261">
    <property type="entry name" value="TM_PBP2"/>
    <property type="match status" value="1"/>
</dbReference>
<dbReference type="InterPro" id="IPR025966">
    <property type="entry name" value="OppC_N"/>
</dbReference>
<dbReference type="Pfam" id="PF00528">
    <property type="entry name" value="BPD_transp_1"/>
    <property type="match status" value="1"/>
</dbReference>
<comment type="similarity">
    <text evidence="9">Belongs to the binding-protein-dependent transport system permease family. OppBC subfamily.</text>
</comment>
<evidence type="ECO:0000256" key="4">
    <source>
        <dbReference type="ARBA" id="ARBA00022692"/>
    </source>
</evidence>
<keyword evidence="4 10" id="KW-0812">Transmembrane</keyword>
<evidence type="ECO:0000256" key="2">
    <source>
        <dbReference type="ARBA" id="ARBA00022448"/>
    </source>
</evidence>
<sequence length="384" mass="42825">MEENKNTQHKLSEADLALLNFASQNNLNAALVGKPKTFWKDIVLRFFQNKFAVFALIVFLVVFLMSIFVPIFSPYSSTKPISTADVSLVQKLPSSIGNKPHRVLISSDFLDILKNLEANNPGTKIILESQRLGNQVRISYYPYLALSLLSPTKQQFSSIIGTDSFGRDLWLTSWEGTRNALLLGFIVGTIQTFIGIIVGTYMGFHIGKKVDNILMRVIEIINSIPWFLIFIILVQILGTDYLSIGIILIVLGWTNPTYVARSYTSIIKDEEFLYASKVVGASKLRIIYLEALPQIIGKLTNVYLNRIIGGIFALSSLAFLQLIFDNPSLTPNLGLILNNSTRLIDENIWAIILPSSILAIIVITLKITFTGLHDALDPKTKKVS</sequence>
<keyword evidence="8 10" id="KW-0472">Membrane</keyword>
<evidence type="ECO:0000256" key="7">
    <source>
        <dbReference type="ARBA" id="ARBA00022989"/>
    </source>
</evidence>
<dbReference type="Proteomes" id="UP000000528">
    <property type="component" value="Chromosome"/>
</dbReference>
<dbReference type="InterPro" id="IPR000515">
    <property type="entry name" value="MetI-like"/>
</dbReference>
<dbReference type="PANTHER" id="PTHR43386:SF24">
    <property type="entry name" value="OLIGOPEPTIDE TRANSPORT SYSTEM PERMEASE PROTEIN AMID"/>
    <property type="match status" value="1"/>
</dbReference>
<comment type="subcellular location">
    <subcellularLocation>
        <location evidence="1 10">Cell membrane</location>
        <topology evidence="1 10">Multi-pass membrane protein</topology>
    </subcellularLocation>
</comment>
<accession>Q98QS7</accession>
<name>Q98QS7_MYCPU</name>
<evidence type="ECO:0000256" key="9">
    <source>
        <dbReference type="ARBA" id="ARBA00024202"/>
    </source>
</evidence>
<reference evidence="12 13" key="1">
    <citation type="journal article" date="2001" name="Nucleic Acids Res.">
        <title>The complete genome sequence of the murine respiratory pathogen Mycoplasma pulmonis.</title>
        <authorList>
            <person name="Chambaud I."/>
            <person name="Heilig R."/>
            <person name="Ferris S."/>
            <person name="Barbe V."/>
            <person name="Samson D."/>
            <person name="Galisson F."/>
            <person name="Moszer I."/>
            <person name="Dybvig K."/>
            <person name="Wroblewski H."/>
            <person name="Viari A."/>
            <person name="Rocha E.P.C."/>
            <person name="Blanchard A."/>
        </authorList>
    </citation>
    <scope>NUCLEOTIDE SEQUENCE [LARGE SCALE GENOMIC DNA]</scope>
    <source>
        <strain evidence="12 13">UAB CTIP</strain>
    </source>
</reference>
<dbReference type="InterPro" id="IPR050366">
    <property type="entry name" value="BP-dependent_transpt_permease"/>
</dbReference>
<evidence type="ECO:0000256" key="5">
    <source>
        <dbReference type="ARBA" id="ARBA00022856"/>
    </source>
</evidence>
<dbReference type="EMBL" id="AL445564">
    <property type="protein sequence ID" value="CAC13457.1"/>
    <property type="molecule type" value="Genomic_DNA"/>
</dbReference>
<dbReference type="PROSITE" id="PS50928">
    <property type="entry name" value="ABC_TM1"/>
    <property type="match status" value="1"/>
</dbReference>
<dbReference type="GO" id="GO:0055085">
    <property type="term" value="P:transmembrane transport"/>
    <property type="evidence" value="ECO:0007669"/>
    <property type="project" value="InterPro"/>
</dbReference>
<evidence type="ECO:0000313" key="13">
    <source>
        <dbReference type="Proteomes" id="UP000000528"/>
    </source>
</evidence>
<dbReference type="SUPFAM" id="SSF161098">
    <property type="entry name" value="MetI-like"/>
    <property type="match status" value="1"/>
</dbReference>
<keyword evidence="3" id="KW-1003">Cell membrane</keyword>
<keyword evidence="13" id="KW-1185">Reference proteome</keyword>
<gene>
    <name evidence="12" type="ordered locus">MYPU_2840</name>
</gene>
<dbReference type="Gene3D" id="1.10.3720.10">
    <property type="entry name" value="MetI-like"/>
    <property type="match status" value="1"/>
</dbReference>
<feature type="domain" description="ABC transmembrane type-1" evidence="11">
    <location>
        <begin position="177"/>
        <end position="369"/>
    </location>
</feature>
<feature type="transmembrane region" description="Helical" evidence="10">
    <location>
        <begin position="303"/>
        <end position="324"/>
    </location>
</feature>
<dbReference type="GO" id="GO:0005886">
    <property type="term" value="C:plasma membrane"/>
    <property type="evidence" value="ECO:0007669"/>
    <property type="project" value="UniProtKB-SubCell"/>
</dbReference>